<organism evidence="1 2">
    <name type="scientific">Mycena belliarum</name>
    <dbReference type="NCBI Taxonomy" id="1033014"/>
    <lineage>
        <taxon>Eukaryota</taxon>
        <taxon>Fungi</taxon>
        <taxon>Dikarya</taxon>
        <taxon>Basidiomycota</taxon>
        <taxon>Agaricomycotina</taxon>
        <taxon>Agaricomycetes</taxon>
        <taxon>Agaricomycetidae</taxon>
        <taxon>Agaricales</taxon>
        <taxon>Marasmiineae</taxon>
        <taxon>Mycenaceae</taxon>
        <taxon>Mycena</taxon>
    </lineage>
</organism>
<dbReference type="Gene3D" id="3.40.50.720">
    <property type="entry name" value="NAD(P)-binding Rossmann-like Domain"/>
    <property type="match status" value="1"/>
</dbReference>
<keyword evidence="2" id="KW-1185">Reference proteome</keyword>
<dbReference type="AlphaFoldDB" id="A0AAD6TL25"/>
<dbReference type="EMBL" id="JARJCN010000150">
    <property type="protein sequence ID" value="KAJ7067763.1"/>
    <property type="molecule type" value="Genomic_DNA"/>
</dbReference>
<dbReference type="SUPFAM" id="SSF51735">
    <property type="entry name" value="NAD(P)-binding Rossmann-fold domains"/>
    <property type="match status" value="1"/>
</dbReference>
<sequence>MNSESIPFSLHLGLFRGTRIGLENVATRKSEPCFDDSTLLVPALSCRSFDGFIPERTVFEFATNSLVFLITGCPSALRLPTSTHRTATLGSPEKKGAKPTHTFLPHFRARKAATIVNTSSQRSCLGTPVGGAYCSLKAAVEKKTGCLSFLHYVRMHVFLSRTADVIIQRLHRIRPSGGSSQSSSIDYWFR</sequence>
<evidence type="ECO:0000313" key="1">
    <source>
        <dbReference type="EMBL" id="KAJ7067763.1"/>
    </source>
</evidence>
<evidence type="ECO:0000313" key="2">
    <source>
        <dbReference type="Proteomes" id="UP001222325"/>
    </source>
</evidence>
<gene>
    <name evidence="1" type="ORF">B0H15DRAFT_152031</name>
</gene>
<comment type="caution">
    <text evidence="1">The sequence shown here is derived from an EMBL/GenBank/DDBJ whole genome shotgun (WGS) entry which is preliminary data.</text>
</comment>
<accession>A0AAD6TL25</accession>
<dbReference type="Proteomes" id="UP001222325">
    <property type="component" value="Unassembled WGS sequence"/>
</dbReference>
<protein>
    <submittedName>
        <fullName evidence="1">Uncharacterized protein</fullName>
    </submittedName>
</protein>
<name>A0AAD6TL25_9AGAR</name>
<reference evidence="1" key="1">
    <citation type="submission" date="2023-03" db="EMBL/GenBank/DDBJ databases">
        <title>Massive genome expansion in bonnet fungi (Mycena s.s.) driven by repeated elements and novel gene families across ecological guilds.</title>
        <authorList>
            <consortium name="Lawrence Berkeley National Laboratory"/>
            <person name="Harder C.B."/>
            <person name="Miyauchi S."/>
            <person name="Viragh M."/>
            <person name="Kuo A."/>
            <person name="Thoen E."/>
            <person name="Andreopoulos B."/>
            <person name="Lu D."/>
            <person name="Skrede I."/>
            <person name="Drula E."/>
            <person name="Henrissat B."/>
            <person name="Morin E."/>
            <person name="Kohler A."/>
            <person name="Barry K."/>
            <person name="LaButti K."/>
            <person name="Morin E."/>
            <person name="Salamov A."/>
            <person name="Lipzen A."/>
            <person name="Mereny Z."/>
            <person name="Hegedus B."/>
            <person name="Baldrian P."/>
            <person name="Stursova M."/>
            <person name="Weitz H."/>
            <person name="Taylor A."/>
            <person name="Grigoriev I.V."/>
            <person name="Nagy L.G."/>
            <person name="Martin F."/>
            <person name="Kauserud H."/>
        </authorList>
    </citation>
    <scope>NUCLEOTIDE SEQUENCE</scope>
    <source>
        <strain evidence="1">CBHHK173m</strain>
    </source>
</reference>
<dbReference type="InterPro" id="IPR036291">
    <property type="entry name" value="NAD(P)-bd_dom_sf"/>
</dbReference>
<proteinExistence type="predicted"/>